<keyword evidence="2" id="KW-0813">Transport</keyword>
<gene>
    <name evidence="3" type="primary">Contig9986.g10681</name>
    <name evidence="3" type="ORF">STYLEM_15925</name>
</gene>
<dbReference type="GO" id="GO:0005829">
    <property type="term" value="C:cytosol"/>
    <property type="evidence" value="ECO:0007669"/>
    <property type="project" value="GOC"/>
</dbReference>
<dbReference type="GO" id="GO:0042147">
    <property type="term" value="P:retrograde transport, endosome to Golgi"/>
    <property type="evidence" value="ECO:0007669"/>
    <property type="project" value="UniProtKB-UniRule"/>
</dbReference>
<evidence type="ECO:0000256" key="2">
    <source>
        <dbReference type="RuleBase" id="RU368010"/>
    </source>
</evidence>
<keyword evidence="2" id="KW-0653">Protein transport</keyword>
<dbReference type="PANTHER" id="PTHR15954:SF4">
    <property type="entry name" value="VACUOLAR PROTEIN SORTING-ASSOCIATED PROTEIN 51 HOMOLOG"/>
    <property type="match status" value="1"/>
</dbReference>
<dbReference type="GO" id="GO:0032456">
    <property type="term" value="P:endocytic recycling"/>
    <property type="evidence" value="ECO:0007669"/>
    <property type="project" value="TreeGrafter"/>
</dbReference>
<accession>A0A078AXN1</accession>
<dbReference type="GO" id="GO:1990745">
    <property type="term" value="C:EARP complex"/>
    <property type="evidence" value="ECO:0007669"/>
    <property type="project" value="TreeGrafter"/>
</dbReference>
<dbReference type="Proteomes" id="UP000039865">
    <property type="component" value="Unassembled WGS sequence"/>
</dbReference>
<dbReference type="EMBL" id="CCKQ01015012">
    <property type="protein sequence ID" value="CDW86826.1"/>
    <property type="molecule type" value="Genomic_DNA"/>
</dbReference>
<comment type="function">
    <text evidence="2">Acts as component of the GARP complex that is involved in retrograde transport from early and late endosomes to the trans-Golgi network (TGN).</text>
</comment>
<evidence type="ECO:0000313" key="3">
    <source>
        <dbReference type="EMBL" id="CDW86826.1"/>
    </source>
</evidence>
<organism evidence="3 4">
    <name type="scientific">Stylonychia lemnae</name>
    <name type="common">Ciliate</name>
    <dbReference type="NCBI Taxonomy" id="5949"/>
    <lineage>
        <taxon>Eukaryota</taxon>
        <taxon>Sar</taxon>
        <taxon>Alveolata</taxon>
        <taxon>Ciliophora</taxon>
        <taxon>Intramacronucleata</taxon>
        <taxon>Spirotrichea</taxon>
        <taxon>Stichotrichia</taxon>
        <taxon>Sporadotrichida</taxon>
        <taxon>Oxytrichidae</taxon>
        <taxon>Stylonychinae</taxon>
        <taxon>Stylonychia</taxon>
    </lineage>
</organism>
<reference evidence="3 4" key="1">
    <citation type="submission" date="2014-06" db="EMBL/GenBank/DDBJ databases">
        <authorList>
            <person name="Swart Estienne"/>
        </authorList>
    </citation>
    <scope>NUCLEOTIDE SEQUENCE [LARGE SCALE GENOMIC DNA]</scope>
    <source>
        <strain evidence="3 4">130c</strain>
    </source>
</reference>
<evidence type="ECO:0000313" key="4">
    <source>
        <dbReference type="Proteomes" id="UP000039865"/>
    </source>
</evidence>
<dbReference type="GO" id="GO:0048193">
    <property type="term" value="P:Golgi vesicle transport"/>
    <property type="evidence" value="ECO:0007669"/>
    <property type="project" value="TreeGrafter"/>
</dbReference>
<comment type="subunit">
    <text evidence="2">Component of the Golgi-associated retrograde protein (GARP) complex.</text>
</comment>
<name>A0A078AXN1_STYLE</name>
<keyword evidence="2" id="KW-0333">Golgi apparatus</keyword>
<dbReference type="GO" id="GO:0007041">
    <property type="term" value="P:lysosomal transport"/>
    <property type="evidence" value="ECO:0007669"/>
    <property type="project" value="TreeGrafter"/>
</dbReference>
<protein>
    <recommendedName>
        <fullName evidence="2">Vacuolar protein sorting-associated protein 51 homolog</fullName>
    </recommendedName>
</protein>
<proteinExistence type="inferred from homology"/>
<dbReference type="GO" id="GO:0000938">
    <property type="term" value="C:GARP complex"/>
    <property type="evidence" value="ECO:0007669"/>
    <property type="project" value="UniProtKB-UniRule"/>
</dbReference>
<keyword evidence="2" id="KW-0445">Lipid transport</keyword>
<dbReference type="PANTHER" id="PTHR15954">
    <property type="entry name" value="VACUOLAR PROTEIN SORTING-ASSOCIATED PROTEIN 51 HOMOLOG"/>
    <property type="match status" value="1"/>
</dbReference>
<dbReference type="InterPro" id="IPR014812">
    <property type="entry name" value="Vps51"/>
</dbReference>
<dbReference type="GO" id="GO:0006869">
    <property type="term" value="P:lipid transport"/>
    <property type="evidence" value="ECO:0007669"/>
    <property type="project" value="UniProtKB-UniRule"/>
</dbReference>
<dbReference type="OrthoDB" id="290294at2759"/>
<comment type="subcellular location">
    <subcellularLocation>
        <location evidence="2">Golgi apparatus</location>
        <location evidence="2">trans-Golgi network</location>
    </subcellularLocation>
</comment>
<keyword evidence="4" id="KW-1185">Reference proteome</keyword>
<dbReference type="GO" id="GO:0007030">
    <property type="term" value="P:Golgi organization"/>
    <property type="evidence" value="ECO:0007669"/>
    <property type="project" value="UniProtKB-UniRule"/>
</dbReference>
<dbReference type="AlphaFoldDB" id="A0A078AXN1"/>
<dbReference type="GO" id="GO:0016020">
    <property type="term" value="C:membrane"/>
    <property type="evidence" value="ECO:0007669"/>
    <property type="project" value="TreeGrafter"/>
</dbReference>
<comment type="similarity">
    <text evidence="1 2">Belongs to the VPS51 family.</text>
</comment>
<dbReference type="GO" id="GO:0015031">
    <property type="term" value="P:protein transport"/>
    <property type="evidence" value="ECO:0007669"/>
    <property type="project" value="UniProtKB-UniRule"/>
</dbReference>
<evidence type="ECO:0000256" key="1">
    <source>
        <dbReference type="ARBA" id="ARBA00006080"/>
    </source>
</evidence>
<dbReference type="InParanoid" id="A0A078AXN1"/>
<sequence length="770" mass="90903">MQLSTYLITACQIKKNMNEIDSELVNLRSNLSQINGSYAEIDNTLKFKWKEIKKLDTLERDLNKLRYLSELPNMFKLAISKYEAKQEGISAFKEPLRYFEDYSDVLSNYKQTFLLSKALEQNLQGSDISTEEESKLIIKHLITLGEEKSHLKNLFLKTKAQNIKKKLSLITSAKRTKEVNYEVYLKVKTDEDLSKMERISEGVFDQLQAEVEQEINQRKSAILQQNFDKNIIKQNFRLKNALDITDIKFSQVKEGTCIQVILRVSKEISSYILNSIDDYQNLFFFDKEAKRVTEAPLKDSEEKEYKKFINSLLQPYTEEIRAIMKQSDIDPDTLGEALKIIYKDFQDISKRLSNLRTLAVMDQAKRLVEESIRKQLGSQISQLEQRLFRNIDNINSQCQGQNKVNILQIQEMVQSSFNYLMNDISLTIYQFKVLLNYRNSFMKETQMLSINIFQSLQNLFELWQKINLAMVNQVHSQINNPSQQSLPNDTKGDIQIDDYKLREQELLEVAEKITVNGYSIIAYMNISMKLESFGIQEIYQIIYSMFNDDEYSGNQSSRSNYQSGYNDGWTLFETEILPMLQDMMAQLSRILRKKYCLYFSEKVNFQIRKYFKSHNWLDMVEPRDIKNEFFEICKSIYQANQCLDLLFGSTNQLQQKKTIKQSNQLQTQLKKPELLVKPKKFNAMEMEMDKFLAKKHQIYQNNDLQRYVLMTNIIHIVLKSLYENVRYQRFNIFGYQQVQTDLYFLFTTVSQVLPNEENKQFFNFYGLIVF</sequence>